<feature type="transmembrane region" description="Helical" evidence="5">
    <location>
        <begin position="121"/>
        <end position="141"/>
    </location>
</feature>
<feature type="transmembrane region" description="Helical" evidence="5">
    <location>
        <begin position="153"/>
        <end position="172"/>
    </location>
</feature>
<feature type="transmembrane region" description="Helical" evidence="5">
    <location>
        <begin position="351"/>
        <end position="373"/>
    </location>
</feature>
<dbReference type="Pfam" id="PF04932">
    <property type="entry name" value="Wzy_C"/>
    <property type="match status" value="1"/>
</dbReference>
<keyword evidence="2 5" id="KW-0812">Transmembrane</keyword>
<dbReference type="GO" id="GO:0016020">
    <property type="term" value="C:membrane"/>
    <property type="evidence" value="ECO:0007669"/>
    <property type="project" value="UniProtKB-SubCell"/>
</dbReference>
<comment type="subcellular location">
    <subcellularLocation>
        <location evidence="1">Membrane</location>
        <topology evidence="1">Multi-pass membrane protein</topology>
    </subcellularLocation>
</comment>
<proteinExistence type="predicted"/>
<feature type="transmembrane region" description="Helical" evidence="5">
    <location>
        <begin position="64"/>
        <end position="83"/>
    </location>
</feature>
<keyword evidence="3 5" id="KW-1133">Transmembrane helix</keyword>
<evidence type="ECO:0000256" key="5">
    <source>
        <dbReference type="SAM" id="Phobius"/>
    </source>
</evidence>
<reference evidence="8" key="1">
    <citation type="submission" date="2017-09" db="EMBL/GenBank/DDBJ databases">
        <title>Depth-based differentiation of microbial function through sediment-hosted aquifers and enrichment of novel symbionts in the deep terrestrial subsurface.</title>
        <authorList>
            <person name="Probst A.J."/>
            <person name="Ladd B."/>
            <person name="Jarett J.K."/>
            <person name="Geller-Mcgrath D.E."/>
            <person name="Sieber C.M.K."/>
            <person name="Emerson J.B."/>
            <person name="Anantharaman K."/>
            <person name="Thomas B.C."/>
            <person name="Malmstrom R."/>
            <person name="Stieglmeier M."/>
            <person name="Klingl A."/>
            <person name="Woyke T."/>
            <person name="Ryan C.M."/>
            <person name="Banfield J.F."/>
        </authorList>
    </citation>
    <scope>NUCLEOTIDE SEQUENCE [LARGE SCALE GENOMIC DNA]</scope>
</reference>
<feature type="transmembrane region" description="Helical" evidence="5">
    <location>
        <begin position="262"/>
        <end position="279"/>
    </location>
</feature>
<dbReference type="PANTHER" id="PTHR37422">
    <property type="entry name" value="TEICHURONIC ACID BIOSYNTHESIS PROTEIN TUAE"/>
    <property type="match status" value="1"/>
</dbReference>
<sequence>MGICGWATGICILISHEFSFVSGTFKIVYDEVMNRLLKILIYSTLFFFIFGQLGRIHIPDQPIYFYFYEVLVALTSVIFISHYKLQPFNYVKKKVPITLFLAWMGVSFVISLFYYTLNENIIASLYALRLVMYGIYILYFYHHVKVTHLKLGASLIIISGIILLGSVFQYYLYPNIGNIAYLGWDPHISRLVGVFLDPPIAAGMFFLGGWYLINKAQKAKRPVIKVILLVVSFILIVLTYSRGAFLAILGVILLFGITLKRYKITAVMVLTIIVLIFLIPKAQTESINLLRTASITARLEDYRKGFEIWQKNPIFGIGYNHIRFEKEKYIDEVFVEDYNPSHGIASFHSSFMIILVAGGVGGLSLFMYVLSILARKNMFFLMSVCFLSIISMFDNVLLHPFVIFFLGVLFVSDVHSSD</sequence>
<dbReference type="Proteomes" id="UP000228503">
    <property type="component" value="Unassembled WGS sequence"/>
</dbReference>
<dbReference type="InterPro" id="IPR051533">
    <property type="entry name" value="WaaL-like"/>
</dbReference>
<keyword evidence="4 5" id="KW-0472">Membrane</keyword>
<dbReference type="InterPro" id="IPR007016">
    <property type="entry name" value="O-antigen_ligase-rel_domated"/>
</dbReference>
<feature type="transmembrane region" description="Helical" evidence="5">
    <location>
        <begin position="95"/>
        <end position="115"/>
    </location>
</feature>
<evidence type="ECO:0000256" key="1">
    <source>
        <dbReference type="ARBA" id="ARBA00004141"/>
    </source>
</evidence>
<accession>A0A2M7U1J0</accession>
<feature type="domain" description="O-antigen ligase-related" evidence="6">
    <location>
        <begin position="228"/>
        <end position="367"/>
    </location>
</feature>
<name>A0A2M7U1J0_9BACT</name>
<feature type="transmembrane region" description="Helical" evidence="5">
    <location>
        <begin position="192"/>
        <end position="214"/>
    </location>
</feature>
<feature type="transmembrane region" description="Helical" evidence="5">
    <location>
        <begin position="379"/>
        <end position="412"/>
    </location>
</feature>
<protein>
    <recommendedName>
        <fullName evidence="6">O-antigen ligase-related domain-containing protein</fullName>
    </recommendedName>
</protein>
<evidence type="ECO:0000313" key="7">
    <source>
        <dbReference type="EMBL" id="PIZ63929.1"/>
    </source>
</evidence>
<gene>
    <name evidence="7" type="ORF">COY16_00575</name>
</gene>
<evidence type="ECO:0000259" key="6">
    <source>
        <dbReference type="Pfam" id="PF04932"/>
    </source>
</evidence>
<feature type="transmembrane region" description="Helical" evidence="5">
    <location>
        <begin position="226"/>
        <end position="256"/>
    </location>
</feature>
<evidence type="ECO:0000256" key="2">
    <source>
        <dbReference type="ARBA" id="ARBA00022692"/>
    </source>
</evidence>
<dbReference type="EMBL" id="PFOB01000008">
    <property type="protein sequence ID" value="PIZ63929.1"/>
    <property type="molecule type" value="Genomic_DNA"/>
</dbReference>
<evidence type="ECO:0000313" key="8">
    <source>
        <dbReference type="Proteomes" id="UP000228503"/>
    </source>
</evidence>
<dbReference type="AlphaFoldDB" id="A0A2M7U1J0"/>
<dbReference type="PANTHER" id="PTHR37422:SF17">
    <property type="entry name" value="O-ANTIGEN LIGASE"/>
    <property type="match status" value="1"/>
</dbReference>
<feature type="transmembrane region" description="Helical" evidence="5">
    <location>
        <begin position="39"/>
        <end position="58"/>
    </location>
</feature>
<organism evidence="7 8">
    <name type="scientific">Candidatus Roizmanbacteria bacterium CG_4_10_14_0_2_um_filter_39_13</name>
    <dbReference type="NCBI Taxonomy" id="1974825"/>
    <lineage>
        <taxon>Bacteria</taxon>
        <taxon>Candidatus Roizmaniibacteriota</taxon>
    </lineage>
</organism>
<evidence type="ECO:0000256" key="3">
    <source>
        <dbReference type="ARBA" id="ARBA00022989"/>
    </source>
</evidence>
<evidence type="ECO:0000256" key="4">
    <source>
        <dbReference type="ARBA" id="ARBA00023136"/>
    </source>
</evidence>
<comment type="caution">
    <text evidence="7">The sequence shown here is derived from an EMBL/GenBank/DDBJ whole genome shotgun (WGS) entry which is preliminary data.</text>
</comment>